<reference evidence="4" key="1">
    <citation type="journal article" date="2019" name="Int. J. Syst. Evol. Microbiol.">
        <title>The Global Catalogue of Microorganisms (GCM) 10K type strain sequencing project: providing services to taxonomists for standard genome sequencing and annotation.</title>
        <authorList>
            <consortium name="The Broad Institute Genomics Platform"/>
            <consortium name="The Broad Institute Genome Sequencing Center for Infectious Disease"/>
            <person name="Wu L."/>
            <person name="Ma J."/>
        </authorList>
    </citation>
    <scope>NUCLEOTIDE SEQUENCE [LARGE SCALE GENOMIC DNA]</scope>
    <source>
        <strain evidence="4">JCM 31890</strain>
    </source>
</reference>
<dbReference type="PANTHER" id="PTHR36698">
    <property type="entry name" value="BLL5892 PROTEIN"/>
    <property type="match status" value="1"/>
</dbReference>
<sequence>MENKSHALAAGTFVLAVAALLIGLAVWLTRDSANYRLYELSTKDAVSGLQPQAAVRYKGVAVGKVVRIGFDPQVSGNVLIRIAVNEQAPVSDTTFAVLGYQGVTGLAHVLLDDAPTPYAPLPSGTSGLPRLPLKPSPFGRLADQAPDILMRVDEATRRINRILGDDNQRLLTEALGQIGQAAGQVAALARTLDGTVQQRLDPALASLPPLAGDARAALQSLQQAGQNVAALTGQLDRTLQRVNAEGGMMDQIDEGSRAFARAADQFNLATLPRIQRATDEVARAARLFGRAADSIGDNPQLFIYGSGRLPPGPGEPGFMAPLPAPAR</sequence>
<keyword evidence="1" id="KW-0812">Transmembrane</keyword>
<evidence type="ECO:0000313" key="4">
    <source>
        <dbReference type="Proteomes" id="UP001501788"/>
    </source>
</evidence>
<keyword evidence="1" id="KW-0472">Membrane</keyword>
<feature type="transmembrane region" description="Helical" evidence="1">
    <location>
        <begin position="6"/>
        <end position="28"/>
    </location>
</feature>
<comment type="caution">
    <text evidence="3">The sequence shown here is derived from an EMBL/GenBank/DDBJ whole genome shotgun (WGS) entry which is preliminary data.</text>
</comment>
<protein>
    <submittedName>
        <fullName evidence="3">MlaD family protein</fullName>
    </submittedName>
</protein>
<dbReference type="Pfam" id="PF02470">
    <property type="entry name" value="MlaD"/>
    <property type="match status" value="1"/>
</dbReference>
<evidence type="ECO:0000256" key="1">
    <source>
        <dbReference type="SAM" id="Phobius"/>
    </source>
</evidence>
<dbReference type="PANTHER" id="PTHR36698:SF2">
    <property type="entry name" value="MCE_MLAD DOMAIN-CONTAINING PROTEIN"/>
    <property type="match status" value="1"/>
</dbReference>
<evidence type="ECO:0000259" key="2">
    <source>
        <dbReference type="Pfam" id="PF02470"/>
    </source>
</evidence>
<gene>
    <name evidence="3" type="ORF">GCM10023090_19390</name>
</gene>
<dbReference type="EMBL" id="BAABEX010000013">
    <property type="protein sequence ID" value="GAA4425052.1"/>
    <property type="molecule type" value="Genomic_DNA"/>
</dbReference>
<dbReference type="InterPro" id="IPR003399">
    <property type="entry name" value="Mce/MlaD"/>
</dbReference>
<organism evidence="3 4">
    <name type="scientific">Acidovorax lacteus</name>
    <dbReference type="NCBI Taxonomy" id="1924988"/>
    <lineage>
        <taxon>Bacteria</taxon>
        <taxon>Pseudomonadati</taxon>
        <taxon>Pseudomonadota</taxon>
        <taxon>Betaproteobacteria</taxon>
        <taxon>Burkholderiales</taxon>
        <taxon>Comamonadaceae</taxon>
        <taxon>Acidovorax</taxon>
    </lineage>
</organism>
<keyword evidence="4" id="KW-1185">Reference proteome</keyword>
<name>A0ABP8LA40_9BURK</name>
<proteinExistence type="predicted"/>
<accession>A0ABP8LA40</accession>
<feature type="domain" description="Mce/MlaD" evidence="2">
    <location>
        <begin position="40"/>
        <end position="112"/>
    </location>
</feature>
<dbReference type="RefSeq" id="WP_345063996.1">
    <property type="nucleotide sequence ID" value="NZ_BAABEX010000013.1"/>
</dbReference>
<dbReference type="Proteomes" id="UP001501788">
    <property type="component" value="Unassembled WGS sequence"/>
</dbReference>
<keyword evidence="1" id="KW-1133">Transmembrane helix</keyword>
<evidence type="ECO:0000313" key="3">
    <source>
        <dbReference type="EMBL" id="GAA4425052.1"/>
    </source>
</evidence>